<keyword evidence="4 6" id="KW-1133">Transmembrane helix</keyword>
<dbReference type="Proteomes" id="UP001501446">
    <property type="component" value="Unassembled WGS sequence"/>
</dbReference>
<keyword evidence="9" id="KW-1185">Reference proteome</keyword>
<comment type="caution">
    <text evidence="8">The sequence shown here is derived from an EMBL/GenBank/DDBJ whole genome shotgun (WGS) entry which is preliminary data.</text>
</comment>
<proteinExistence type="predicted"/>
<protein>
    <recommendedName>
        <fullName evidence="7">Type II secretion system protein GspF domain-containing protein</fullName>
    </recommendedName>
</protein>
<dbReference type="EMBL" id="BAABLN010000001">
    <property type="protein sequence ID" value="GAA4688169.1"/>
    <property type="molecule type" value="Genomic_DNA"/>
</dbReference>
<comment type="subcellular location">
    <subcellularLocation>
        <location evidence="1">Cell membrane</location>
        <topology evidence="1">Multi-pass membrane protein</topology>
    </subcellularLocation>
</comment>
<evidence type="ECO:0000259" key="7">
    <source>
        <dbReference type="Pfam" id="PF00482"/>
    </source>
</evidence>
<evidence type="ECO:0000256" key="6">
    <source>
        <dbReference type="SAM" id="Phobius"/>
    </source>
</evidence>
<evidence type="ECO:0000256" key="2">
    <source>
        <dbReference type="ARBA" id="ARBA00022475"/>
    </source>
</evidence>
<dbReference type="Pfam" id="PF00482">
    <property type="entry name" value="T2SSF"/>
    <property type="match status" value="1"/>
</dbReference>
<reference evidence="9" key="1">
    <citation type="journal article" date="2019" name="Int. J. Syst. Evol. Microbiol.">
        <title>The Global Catalogue of Microorganisms (GCM) 10K type strain sequencing project: providing services to taxonomists for standard genome sequencing and annotation.</title>
        <authorList>
            <consortium name="The Broad Institute Genomics Platform"/>
            <consortium name="The Broad Institute Genome Sequencing Center for Infectious Disease"/>
            <person name="Wu L."/>
            <person name="Ma J."/>
        </authorList>
    </citation>
    <scope>NUCLEOTIDE SEQUENCE [LARGE SCALE GENOMIC DNA]</scope>
    <source>
        <strain evidence="9">JCM 18958</strain>
    </source>
</reference>
<name>A0ABP8WHM0_9MICC</name>
<feature type="transmembrane region" description="Helical" evidence="6">
    <location>
        <begin position="231"/>
        <end position="249"/>
    </location>
</feature>
<keyword evidence="5 6" id="KW-0472">Membrane</keyword>
<dbReference type="PANTHER" id="PTHR35007">
    <property type="entry name" value="INTEGRAL MEMBRANE PROTEIN-RELATED"/>
    <property type="match status" value="1"/>
</dbReference>
<dbReference type="RefSeq" id="WP_345310211.1">
    <property type="nucleotide sequence ID" value="NZ_BAABLN010000001.1"/>
</dbReference>
<keyword evidence="3 6" id="KW-0812">Transmembrane</keyword>
<keyword evidence="2" id="KW-1003">Cell membrane</keyword>
<evidence type="ECO:0000256" key="3">
    <source>
        <dbReference type="ARBA" id="ARBA00022692"/>
    </source>
</evidence>
<feature type="transmembrane region" description="Helical" evidence="6">
    <location>
        <begin position="199"/>
        <end position="219"/>
    </location>
</feature>
<evidence type="ECO:0000256" key="1">
    <source>
        <dbReference type="ARBA" id="ARBA00004651"/>
    </source>
</evidence>
<sequence>MIFALSAGTLVAAAGLIWAGGTGRGMLVNRGAAAARSDDKARGGAPPALRSFVTRRWRRDRAAEAAQWVTLIRRLAALLHAGRSPSLVFSHASRTTAQPHANPTAGWIDRLCGEVHAASELGVPVSVTLGRVAHTAPDVSDHELARWARSASVQLAACWEISERSGASLSKTLHGLADSVESQIDAQAARESALAGPRATVRVLAWLPVLALGLGMLMGTDPITTLITTPWGRIALVAGAVLTVAGRLWTRQLMRHAEGVDGP</sequence>
<organism evidence="8 9">
    <name type="scientific">Kocuria gwangalliensis</name>
    <dbReference type="NCBI Taxonomy" id="501592"/>
    <lineage>
        <taxon>Bacteria</taxon>
        <taxon>Bacillati</taxon>
        <taxon>Actinomycetota</taxon>
        <taxon>Actinomycetes</taxon>
        <taxon>Micrococcales</taxon>
        <taxon>Micrococcaceae</taxon>
        <taxon>Kocuria</taxon>
    </lineage>
</organism>
<feature type="domain" description="Type II secretion system protein GspF" evidence="7">
    <location>
        <begin position="72"/>
        <end position="214"/>
    </location>
</feature>
<evidence type="ECO:0000256" key="5">
    <source>
        <dbReference type="ARBA" id="ARBA00023136"/>
    </source>
</evidence>
<dbReference type="InterPro" id="IPR018076">
    <property type="entry name" value="T2SS_GspF_dom"/>
</dbReference>
<gene>
    <name evidence="8" type="ORF">GCM10025781_01010</name>
</gene>
<evidence type="ECO:0000313" key="8">
    <source>
        <dbReference type="EMBL" id="GAA4688169.1"/>
    </source>
</evidence>
<accession>A0ABP8WHM0</accession>
<evidence type="ECO:0000313" key="9">
    <source>
        <dbReference type="Proteomes" id="UP001501446"/>
    </source>
</evidence>
<dbReference type="PANTHER" id="PTHR35007:SF4">
    <property type="entry name" value="CONSERVED TRANSMEMBRANE PROTEIN-RELATED"/>
    <property type="match status" value="1"/>
</dbReference>
<evidence type="ECO:0000256" key="4">
    <source>
        <dbReference type="ARBA" id="ARBA00022989"/>
    </source>
</evidence>